<evidence type="ECO:0000313" key="3">
    <source>
        <dbReference type="EMBL" id="MXO93949.1"/>
    </source>
</evidence>
<proteinExistence type="predicted"/>
<feature type="region of interest" description="Disordered" evidence="1">
    <location>
        <begin position="23"/>
        <end position="45"/>
    </location>
</feature>
<dbReference type="PROSITE" id="PS51257">
    <property type="entry name" value="PROKAR_LIPOPROTEIN"/>
    <property type="match status" value="1"/>
</dbReference>
<accession>A0A845A8R0</accession>
<name>A0A845A8R0_9SPHN</name>
<evidence type="ECO:0000256" key="2">
    <source>
        <dbReference type="SAM" id="SignalP"/>
    </source>
</evidence>
<dbReference type="AlphaFoldDB" id="A0A845A8R0"/>
<dbReference type="Proteomes" id="UP000460626">
    <property type="component" value="Unassembled WGS sequence"/>
</dbReference>
<evidence type="ECO:0008006" key="5">
    <source>
        <dbReference type="Google" id="ProtNLM"/>
    </source>
</evidence>
<gene>
    <name evidence="3" type="ORF">GRI62_10090</name>
</gene>
<sequence>MLRKLGLLVGVAACGALVVSCGGGGSDSEPEPTDTSTATPTPTPTTAVDFSLTTAIEATSTNTGLIYAFFTPTGGAETFSDSSRLPGTASISLKFAPESATFAFPDLSDAAVFAGSTLSSASATQRVYTDGNRSLTLQRPFSQSLRAIYQIGGQAFTQGTTAGTLRSQRVALFFNTVTTTTAIANTLSYTGTPQAVGGTPGTTPAGIITSPAVTLTVSAGTTNTLTGTINLFQTINGTTTQVGAFPISATVGANGAFAGTIDDNTYNLDGNFAGALAGANRDELVLLFSVANTTDKREYVGTLIGD</sequence>
<dbReference type="OrthoDB" id="7597328at2"/>
<feature type="chain" id="PRO_5032785001" description="Transferrin-binding protein B C-lobe/N-lobe beta barrel domain-containing protein" evidence="2">
    <location>
        <begin position="23"/>
        <end position="306"/>
    </location>
</feature>
<feature type="signal peptide" evidence="2">
    <location>
        <begin position="1"/>
        <end position="22"/>
    </location>
</feature>
<protein>
    <recommendedName>
        <fullName evidence="5">Transferrin-binding protein B C-lobe/N-lobe beta barrel domain-containing protein</fullName>
    </recommendedName>
</protein>
<evidence type="ECO:0000313" key="4">
    <source>
        <dbReference type="Proteomes" id="UP000460626"/>
    </source>
</evidence>
<keyword evidence="2" id="KW-0732">Signal</keyword>
<organism evidence="3 4">
    <name type="scientific">Aurantiacibacter arachoides</name>
    <dbReference type="NCBI Taxonomy" id="1850444"/>
    <lineage>
        <taxon>Bacteria</taxon>
        <taxon>Pseudomonadati</taxon>
        <taxon>Pseudomonadota</taxon>
        <taxon>Alphaproteobacteria</taxon>
        <taxon>Sphingomonadales</taxon>
        <taxon>Erythrobacteraceae</taxon>
        <taxon>Aurantiacibacter</taxon>
    </lineage>
</organism>
<feature type="compositionally biased region" description="Low complexity" evidence="1">
    <location>
        <begin position="33"/>
        <end position="45"/>
    </location>
</feature>
<keyword evidence="4" id="KW-1185">Reference proteome</keyword>
<dbReference type="RefSeq" id="WP_131453228.1">
    <property type="nucleotide sequence ID" value="NZ_BMJK01000001.1"/>
</dbReference>
<comment type="caution">
    <text evidence="3">The sequence shown here is derived from an EMBL/GenBank/DDBJ whole genome shotgun (WGS) entry which is preliminary data.</text>
</comment>
<reference evidence="3 4" key="1">
    <citation type="submission" date="2019-12" db="EMBL/GenBank/DDBJ databases">
        <title>Genomic-based taxomic classification of the family Erythrobacteraceae.</title>
        <authorList>
            <person name="Xu L."/>
        </authorList>
    </citation>
    <scope>NUCLEOTIDE SEQUENCE [LARGE SCALE GENOMIC DNA]</scope>
    <source>
        <strain evidence="3 4">RC4-10-4</strain>
    </source>
</reference>
<evidence type="ECO:0000256" key="1">
    <source>
        <dbReference type="SAM" id="MobiDB-lite"/>
    </source>
</evidence>
<dbReference type="EMBL" id="WTYH01000001">
    <property type="protein sequence ID" value="MXO93949.1"/>
    <property type="molecule type" value="Genomic_DNA"/>
</dbReference>